<feature type="compositionally biased region" description="Basic and acidic residues" evidence="1">
    <location>
        <begin position="100"/>
        <end position="119"/>
    </location>
</feature>
<name>A0A3D8RID7_9HELO</name>
<dbReference type="PROSITE" id="PS51834">
    <property type="entry name" value="DENN_FLCN_SMCR8"/>
    <property type="match status" value="1"/>
</dbReference>
<feature type="compositionally biased region" description="Low complexity" evidence="1">
    <location>
        <begin position="359"/>
        <end position="383"/>
    </location>
</feature>
<proteinExistence type="predicted"/>
<keyword evidence="4" id="KW-1185">Reference proteome</keyword>
<evidence type="ECO:0000256" key="1">
    <source>
        <dbReference type="SAM" id="MobiDB-lite"/>
    </source>
</evidence>
<dbReference type="PANTHER" id="PTHR31441:SF2">
    <property type="entry name" value="FOLLICULIN"/>
    <property type="match status" value="1"/>
</dbReference>
<evidence type="ECO:0000313" key="4">
    <source>
        <dbReference type="Proteomes" id="UP000256328"/>
    </source>
</evidence>
<organism evidence="3 4">
    <name type="scientific">Coleophoma crateriformis</name>
    <dbReference type="NCBI Taxonomy" id="565419"/>
    <lineage>
        <taxon>Eukaryota</taxon>
        <taxon>Fungi</taxon>
        <taxon>Dikarya</taxon>
        <taxon>Ascomycota</taxon>
        <taxon>Pezizomycotina</taxon>
        <taxon>Leotiomycetes</taxon>
        <taxon>Helotiales</taxon>
        <taxon>Dermateaceae</taxon>
        <taxon>Coleophoma</taxon>
    </lineage>
</organism>
<feature type="domain" description="UDENN FLCN/SMCR8-type" evidence="2">
    <location>
        <begin position="203"/>
        <end position="452"/>
    </location>
</feature>
<feature type="compositionally biased region" description="Basic and acidic residues" evidence="1">
    <location>
        <begin position="36"/>
        <end position="59"/>
    </location>
</feature>
<dbReference type="GO" id="GO:0005096">
    <property type="term" value="F:GTPase activator activity"/>
    <property type="evidence" value="ECO:0007669"/>
    <property type="project" value="InterPro"/>
</dbReference>
<feature type="compositionally biased region" description="Pro residues" evidence="1">
    <location>
        <begin position="74"/>
        <end position="85"/>
    </location>
</feature>
<dbReference type="EMBL" id="PDLN01000010">
    <property type="protein sequence ID" value="RDW73807.1"/>
    <property type="molecule type" value="Genomic_DNA"/>
</dbReference>
<feature type="compositionally biased region" description="Low complexity" evidence="1">
    <location>
        <begin position="170"/>
        <end position="179"/>
    </location>
</feature>
<dbReference type="InterPro" id="IPR037521">
    <property type="entry name" value="FLCN/SMCR8_DENN"/>
</dbReference>
<accession>A0A3D8RID7</accession>
<feature type="compositionally biased region" description="Polar residues" evidence="1">
    <location>
        <begin position="391"/>
        <end position="400"/>
    </location>
</feature>
<protein>
    <recommendedName>
        <fullName evidence="2">UDENN FLCN/SMCR8-type domain-containing protein</fullName>
    </recommendedName>
</protein>
<dbReference type="Proteomes" id="UP000256328">
    <property type="component" value="Unassembled WGS sequence"/>
</dbReference>
<dbReference type="AlphaFoldDB" id="A0A3D8RID7"/>
<feature type="compositionally biased region" description="Polar residues" evidence="1">
    <location>
        <begin position="249"/>
        <end position="271"/>
    </location>
</feature>
<dbReference type="GO" id="GO:1904263">
    <property type="term" value="P:positive regulation of TORC1 signaling"/>
    <property type="evidence" value="ECO:0007669"/>
    <property type="project" value="TreeGrafter"/>
</dbReference>
<feature type="compositionally biased region" description="Low complexity" evidence="1">
    <location>
        <begin position="272"/>
        <end position="284"/>
    </location>
</feature>
<evidence type="ECO:0000313" key="3">
    <source>
        <dbReference type="EMBL" id="RDW73807.1"/>
    </source>
</evidence>
<feature type="compositionally biased region" description="Low complexity" evidence="1">
    <location>
        <begin position="22"/>
        <end position="35"/>
    </location>
</feature>
<dbReference type="OrthoDB" id="5599713at2759"/>
<evidence type="ECO:0000259" key="2">
    <source>
        <dbReference type="PROSITE" id="PS51834"/>
    </source>
</evidence>
<dbReference type="InterPro" id="IPR021713">
    <property type="entry name" value="Folliculin"/>
</dbReference>
<dbReference type="Pfam" id="PF11704">
    <property type="entry name" value="Folliculin"/>
    <property type="match status" value="1"/>
</dbReference>
<dbReference type="PANTHER" id="PTHR31441">
    <property type="entry name" value="FOLLICULIN FAMILY MEMBER"/>
    <property type="match status" value="1"/>
</dbReference>
<feature type="region of interest" description="Disordered" evidence="1">
    <location>
        <begin position="1"/>
        <end position="211"/>
    </location>
</feature>
<dbReference type="InterPro" id="IPR037520">
    <property type="entry name" value="Folliculin/SMCR8_longin"/>
</dbReference>
<comment type="caution">
    <text evidence="3">The sequence shown here is derived from an EMBL/GenBank/DDBJ whole genome shotgun (WGS) entry which is preliminary data.</text>
</comment>
<feature type="region of interest" description="Disordered" evidence="1">
    <location>
        <begin position="358"/>
        <end position="403"/>
    </location>
</feature>
<reference evidence="3 4" key="1">
    <citation type="journal article" date="2018" name="IMA Fungus">
        <title>IMA Genome-F 9: Draft genome sequence of Annulohypoxylon stygium, Aspergillus mulundensis, Berkeleyomyces basicola (syn. Thielaviopsis basicola), Ceratocystis smalleyi, two Cercospora beticola strains, Coleophoma cylindrospora, Fusarium fracticaudum, Phialophora cf. hyalina, and Morchella septimelata.</title>
        <authorList>
            <person name="Wingfield B.D."/>
            <person name="Bills G.F."/>
            <person name="Dong Y."/>
            <person name="Huang W."/>
            <person name="Nel W.J."/>
            <person name="Swalarsk-Parry B.S."/>
            <person name="Vaghefi N."/>
            <person name="Wilken P.M."/>
            <person name="An Z."/>
            <person name="de Beer Z.W."/>
            <person name="De Vos L."/>
            <person name="Chen L."/>
            <person name="Duong T.A."/>
            <person name="Gao Y."/>
            <person name="Hammerbacher A."/>
            <person name="Kikkert J.R."/>
            <person name="Li Y."/>
            <person name="Li H."/>
            <person name="Li K."/>
            <person name="Li Q."/>
            <person name="Liu X."/>
            <person name="Ma X."/>
            <person name="Naidoo K."/>
            <person name="Pethybridge S.J."/>
            <person name="Sun J."/>
            <person name="Steenkamp E.T."/>
            <person name="van der Nest M.A."/>
            <person name="van Wyk S."/>
            <person name="Wingfield M.J."/>
            <person name="Xiong C."/>
            <person name="Yue Q."/>
            <person name="Zhang X."/>
        </authorList>
    </citation>
    <scope>NUCLEOTIDE SEQUENCE [LARGE SCALE GENOMIC DNA]</scope>
    <source>
        <strain evidence="3 4">BP5796</strain>
    </source>
</reference>
<sequence>MVTEGQPVGCETCFDEDDSLSVRRPSASSAAASSSQERRATAKGTTDRARSSSADKENRPQSTPLRDNHANLPGTPPAVETPPESPRVLALQSTQRTNSGRRDSSFRKTYDENDQKRAIPCDNCALTLPKKTKTSEGNAKAGRVDSQPILRTRVPYERVTSPGPRSSEISPPKSATSDSSDSDEAGSSEEPRRPSRGITRTATSSSSSSFSSVAHEHNMEYISTHEPLSPTSFSIIRQSCLRTLSCETLPPSSNPTSAVSSPTSPIVNNPFSSGPSAPSTSSGGPILFGDPLAGYTTAYIFRIPDPTSRGRRRVYAFMALSTHREQLAVKAFSHLSNAFRNLAQWITDLAARELERIQNSSPNPSHPSYNSSAQSSFSTNSLNYPSGNGGSSNTSYHTPTSSFLSSRSNASSYMGSRGKGLAELVGLPDFFFELHRRFVLLLVELGLLLNHP</sequence>
<feature type="region of interest" description="Disordered" evidence="1">
    <location>
        <begin position="249"/>
        <end position="284"/>
    </location>
</feature>
<dbReference type="GO" id="GO:0005829">
    <property type="term" value="C:cytosol"/>
    <property type="evidence" value="ECO:0007669"/>
    <property type="project" value="TreeGrafter"/>
</dbReference>
<gene>
    <name evidence="3" type="ORF">BP5796_07249</name>
</gene>